<organism evidence="1 2">
    <name type="scientific">Arabidopsis suecica</name>
    <name type="common">Swedish thale-cress</name>
    <name type="synonym">Cardaminopsis suecica</name>
    <dbReference type="NCBI Taxonomy" id="45249"/>
    <lineage>
        <taxon>Eukaryota</taxon>
        <taxon>Viridiplantae</taxon>
        <taxon>Streptophyta</taxon>
        <taxon>Embryophyta</taxon>
        <taxon>Tracheophyta</taxon>
        <taxon>Spermatophyta</taxon>
        <taxon>Magnoliopsida</taxon>
        <taxon>eudicotyledons</taxon>
        <taxon>Gunneridae</taxon>
        <taxon>Pentapetalae</taxon>
        <taxon>rosids</taxon>
        <taxon>malvids</taxon>
        <taxon>Brassicales</taxon>
        <taxon>Brassicaceae</taxon>
        <taxon>Camelineae</taxon>
        <taxon>Arabidopsis</taxon>
    </lineage>
</organism>
<name>A0A8T2AJN6_ARASU</name>
<sequence length="40" mass="4773">MPLKSLWMRLELSRGDFIEDFIKMNNHLITPVTTRRIALD</sequence>
<accession>A0A8T2AJN6</accession>
<evidence type="ECO:0000313" key="2">
    <source>
        <dbReference type="Proteomes" id="UP000694251"/>
    </source>
</evidence>
<reference evidence="1 2" key="1">
    <citation type="submission" date="2020-12" db="EMBL/GenBank/DDBJ databases">
        <title>Concerted genomic and epigenomic changes stabilize Arabidopsis allopolyploids.</title>
        <authorList>
            <person name="Chen Z."/>
        </authorList>
    </citation>
    <scope>NUCLEOTIDE SEQUENCE [LARGE SCALE GENOMIC DNA]</scope>
    <source>
        <strain evidence="1">As9502</strain>
        <tissue evidence="1">Leaf</tissue>
    </source>
</reference>
<dbReference type="AlphaFoldDB" id="A0A8T2AJN6"/>
<proteinExistence type="predicted"/>
<gene>
    <name evidence="1" type="ORF">ISN44_As09g006730</name>
</gene>
<dbReference type="EMBL" id="JAEFBJ010000009">
    <property type="protein sequence ID" value="KAG7572306.1"/>
    <property type="molecule type" value="Genomic_DNA"/>
</dbReference>
<keyword evidence="2" id="KW-1185">Reference proteome</keyword>
<dbReference type="Proteomes" id="UP000694251">
    <property type="component" value="Chromosome 9"/>
</dbReference>
<comment type="caution">
    <text evidence="1">The sequence shown here is derived from an EMBL/GenBank/DDBJ whole genome shotgun (WGS) entry which is preliminary data.</text>
</comment>
<protein>
    <submittedName>
        <fullName evidence="1">Uncharacterized protein</fullName>
    </submittedName>
</protein>
<evidence type="ECO:0000313" key="1">
    <source>
        <dbReference type="EMBL" id="KAG7572306.1"/>
    </source>
</evidence>